<feature type="domain" description="CBM1" evidence="14">
    <location>
        <begin position="222"/>
        <end position="258"/>
    </location>
</feature>
<evidence type="ECO:0000256" key="6">
    <source>
        <dbReference type="ARBA" id="ARBA00023001"/>
    </source>
</evidence>
<evidence type="ECO:0000256" key="12">
    <source>
        <dbReference type="ARBA" id="ARBA00045077"/>
    </source>
</evidence>
<evidence type="ECO:0000256" key="8">
    <source>
        <dbReference type="ARBA" id="ARBA00023008"/>
    </source>
</evidence>
<dbReference type="STRING" id="74557.A0A1V9Z9E2"/>
<dbReference type="PANTHER" id="PTHR33353">
    <property type="entry name" value="PUTATIVE (AFU_ORTHOLOGUE AFUA_1G12560)-RELATED"/>
    <property type="match status" value="1"/>
</dbReference>
<dbReference type="InterPro" id="IPR000254">
    <property type="entry name" value="CBD"/>
</dbReference>
<feature type="domain" description="CBM1" evidence="14">
    <location>
        <begin position="338"/>
        <end position="374"/>
    </location>
</feature>
<keyword evidence="11" id="KW-0624">Polysaccharide degradation</keyword>
<keyword evidence="5" id="KW-0732">Signal</keyword>
<comment type="cofactor">
    <cofactor evidence="1">
        <name>Cu(2+)</name>
        <dbReference type="ChEBI" id="CHEBI:29036"/>
    </cofactor>
</comment>
<dbReference type="InterPro" id="IPR035971">
    <property type="entry name" value="CBD_sf"/>
</dbReference>
<keyword evidence="6" id="KW-0136">Cellulose degradation</keyword>
<dbReference type="PROSITE" id="PS51164">
    <property type="entry name" value="CBM1_2"/>
    <property type="match status" value="10"/>
</dbReference>
<organism evidence="15 16">
    <name type="scientific">Thraustotheca clavata</name>
    <dbReference type="NCBI Taxonomy" id="74557"/>
    <lineage>
        <taxon>Eukaryota</taxon>
        <taxon>Sar</taxon>
        <taxon>Stramenopiles</taxon>
        <taxon>Oomycota</taxon>
        <taxon>Saprolegniomycetes</taxon>
        <taxon>Saprolegniales</taxon>
        <taxon>Achlyaceae</taxon>
        <taxon>Thraustotheca</taxon>
    </lineage>
</organism>
<evidence type="ECO:0000256" key="1">
    <source>
        <dbReference type="ARBA" id="ARBA00001973"/>
    </source>
</evidence>
<keyword evidence="4" id="KW-0479">Metal-binding</keyword>
<evidence type="ECO:0000256" key="5">
    <source>
        <dbReference type="ARBA" id="ARBA00022729"/>
    </source>
</evidence>
<dbReference type="SMART" id="SM00236">
    <property type="entry name" value="fCBD"/>
    <property type="match status" value="10"/>
</dbReference>
<dbReference type="OrthoDB" id="119312at2759"/>
<keyword evidence="3" id="KW-0964">Secreted</keyword>
<keyword evidence="9" id="KW-0503">Monooxygenase</keyword>
<sequence>MSAEGDVAAWGQCGGKDYKGDTQCAAGNSCVQYNEYYSQCQPGTADAAAAWAQCGGDKDYKGKTKCVDGATCKKWTDIYAQCVPNKQEMSAQGEVAAWGQCGGKDYKGDTQCAAGNSCVEYNEYFSQCQPGTAEAAAAWAQCGGDKDYKGKTKCVDGTTCKKWTDIYSQCVPTRQFMSAEGEVAAWGQCGGKEYKGDTQCTAGNTCIVLSEYYSQCQPGTKDSVGVWGQCGGKDYKGLTKCANGSTCKKWTDDYSQCVLATKIRFVCITSTNILLVAKVVFPKAYHDTDTHTSNKWSKLKLILRDSHFQTSFVIMKLFLPTLALASAATAEHVRGAAAEVPAWGQCAGKDYKGDTQCAAGNTCVKFNEYYSQCQPGTADAAAAWAQCGGDKSYSGKTKCVDGTTCKKWNDTYSQCVPNKQEMSAEAEVAAWGQCGGKDYKGDTQCAAGNSCIVLSDYYSQCQPGSKDSVGAWGQCGGKNYSGITKCADGTSCKKWNDDYSQCVPADSNNTNNNNNTGNTGSDLPAGWLKLPALKWALLENDDTVTKATNLADCTKDADKPTSDGTVNRFAVWSNKDNKCHIASVVYRYSQDKDYTSAFKYNKDVYECYADSEFTGDDTTSFGTRLNRCLDSCDNMAFQNNGCNAVTYIQNPGEDTGKCYIKVRKDTNAAPVASTKGAISCKRK</sequence>
<dbReference type="PANTHER" id="PTHR33353:SF10">
    <property type="entry name" value="ENDO-BETA-1,4-GLUCANASE D"/>
    <property type="match status" value="1"/>
</dbReference>
<keyword evidence="8" id="KW-0186">Copper</keyword>
<dbReference type="Proteomes" id="UP000243217">
    <property type="component" value="Unassembled WGS sequence"/>
</dbReference>
<evidence type="ECO:0000256" key="7">
    <source>
        <dbReference type="ARBA" id="ARBA00023002"/>
    </source>
</evidence>
<evidence type="ECO:0000256" key="11">
    <source>
        <dbReference type="ARBA" id="ARBA00023326"/>
    </source>
</evidence>
<keyword evidence="10" id="KW-0119">Carbohydrate metabolism</keyword>
<feature type="domain" description="CBM1" evidence="14">
    <location>
        <begin position="46"/>
        <end position="83"/>
    </location>
</feature>
<name>A0A1V9Z9E2_9STRA</name>
<evidence type="ECO:0000256" key="2">
    <source>
        <dbReference type="ARBA" id="ARBA00004613"/>
    </source>
</evidence>
<evidence type="ECO:0000256" key="9">
    <source>
        <dbReference type="ARBA" id="ARBA00023033"/>
    </source>
</evidence>
<dbReference type="EC" id="1.14.99.56" evidence="13"/>
<feature type="domain" description="CBM1" evidence="14">
    <location>
        <begin position="426"/>
        <end position="462"/>
    </location>
</feature>
<accession>A0A1V9Z9E2</accession>
<dbReference type="GO" id="GO:0030248">
    <property type="term" value="F:cellulose binding"/>
    <property type="evidence" value="ECO:0007669"/>
    <property type="project" value="InterPro"/>
</dbReference>
<dbReference type="GO" id="GO:0030245">
    <property type="term" value="P:cellulose catabolic process"/>
    <property type="evidence" value="ECO:0007669"/>
    <property type="project" value="UniProtKB-KW"/>
</dbReference>
<evidence type="ECO:0000256" key="3">
    <source>
        <dbReference type="ARBA" id="ARBA00022525"/>
    </source>
</evidence>
<protein>
    <recommendedName>
        <fullName evidence="13">lytic cellulose monooxygenase (C4-dehydrogenating)</fullName>
        <ecNumber evidence="13">1.14.99.56</ecNumber>
    </recommendedName>
</protein>
<feature type="domain" description="CBM1" evidence="14">
    <location>
        <begin position="379"/>
        <end position="416"/>
    </location>
</feature>
<comment type="subcellular location">
    <subcellularLocation>
        <location evidence="2">Secreted</location>
    </subcellularLocation>
</comment>
<dbReference type="Pfam" id="PF00734">
    <property type="entry name" value="CBM_1"/>
    <property type="match status" value="10"/>
</dbReference>
<feature type="domain" description="CBM1" evidence="14">
    <location>
        <begin position="93"/>
        <end position="129"/>
    </location>
</feature>
<reference evidence="15 16" key="1">
    <citation type="journal article" date="2014" name="Genome Biol. Evol.">
        <title>The secreted proteins of Achlya hypogyna and Thraustotheca clavata identify the ancestral oomycete secretome and reveal gene acquisitions by horizontal gene transfer.</title>
        <authorList>
            <person name="Misner I."/>
            <person name="Blouin N."/>
            <person name="Leonard G."/>
            <person name="Richards T.A."/>
            <person name="Lane C.E."/>
        </authorList>
    </citation>
    <scope>NUCLEOTIDE SEQUENCE [LARGE SCALE GENOMIC DNA]</scope>
    <source>
        <strain evidence="15 16">ATCC 34112</strain>
    </source>
</reference>
<evidence type="ECO:0000313" key="15">
    <source>
        <dbReference type="EMBL" id="OQR94599.1"/>
    </source>
</evidence>
<keyword evidence="16" id="KW-1185">Reference proteome</keyword>
<gene>
    <name evidence="15" type="ORF">THRCLA_22228</name>
</gene>
<dbReference type="SUPFAM" id="SSF57180">
    <property type="entry name" value="Cellulose-binding domain"/>
    <property type="match status" value="10"/>
</dbReference>
<feature type="domain" description="CBM1" evidence="14">
    <location>
        <begin position="5"/>
        <end position="41"/>
    </location>
</feature>
<feature type="domain" description="CBM1" evidence="14">
    <location>
        <begin position="134"/>
        <end position="171"/>
    </location>
</feature>
<proteinExistence type="predicted"/>
<feature type="domain" description="CBM1" evidence="14">
    <location>
        <begin position="181"/>
        <end position="217"/>
    </location>
</feature>
<comment type="catalytic activity">
    <reaction evidence="12">
        <text>[(1-&gt;4)-beta-D-glucosyl]n+m + reduced acceptor + O2 = 4-dehydro-beta-D-glucosyl-[(1-&gt;4)-beta-D-glucosyl]n-1 + [(1-&gt;4)-beta-D-glucosyl]m + acceptor + H2O.</text>
        <dbReference type="EC" id="1.14.99.56"/>
    </reaction>
</comment>
<evidence type="ECO:0000259" key="14">
    <source>
        <dbReference type="PROSITE" id="PS51164"/>
    </source>
</evidence>
<dbReference type="GO" id="GO:0004497">
    <property type="term" value="F:monooxygenase activity"/>
    <property type="evidence" value="ECO:0007669"/>
    <property type="project" value="UniProtKB-KW"/>
</dbReference>
<evidence type="ECO:0000256" key="10">
    <source>
        <dbReference type="ARBA" id="ARBA00023277"/>
    </source>
</evidence>
<evidence type="ECO:0000256" key="13">
    <source>
        <dbReference type="ARBA" id="ARBA00047174"/>
    </source>
</evidence>
<keyword evidence="7" id="KW-0560">Oxidoreductase</keyword>
<dbReference type="AlphaFoldDB" id="A0A1V9Z9E2"/>
<dbReference type="GO" id="GO:0005576">
    <property type="term" value="C:extracellular region"/>
    <property type="evidence" value="ECO:0007669"/>
    <property type="project" value="UniProtKB-SubCell"/>
</dbReference>
<evidence type="ECO:0000256" key="4">
    <source>
        <dbReference type="ARBA" id="ARBA00022723"/>
    </source>
</evidence>
<comment type="caution">
    <text evidence="15">The sequence shown here is derived from an EMBL/GenBank/DDBJ whole genome shotgun (WGS) entry which is preliminary data.</text>
</comment>
<evidence type="ECO:0000313" key="16">
    <source>
        <dbReference type="Proteomes" id="UP000243217"/>
    </source>
</evidence>
<dbReference type="InterPro" id="IPR049892">
    <property type="entry name" value="AA9"/>
</dbReference>
<dbReference type="EMBL" id="JNBS01002175">
    <property type="protein sequence ID" value="OQR94599.1"/>
    <property type="molecule type" value="Genomic_DNA"/>
</dbReference>
<feature type="domain" description="CBM1" evidence="14">
    <location>
        <begin position="467"/>
        <end position="503"/>
    </location>
</feature>
<dbReference type="GO" id="GO:0046872">
    <property type="term" value="F:metal ion binding"/>
    <property type="evidence" value="ECO:0007669"/>
    <property type="project" value="UniProtKB-KW"/>
</dbReference>
<dbReference type="PROSITE" id="PS00562">
    <property type="entry name" value="CBM1_1"/>
    <property type="match status" value="4"/>
</dbReference>